<dbReference type="AlphaFoldDB" id="A0A915I237"/>
<dbReference type="Proteomes" id="UP000887565">
    <property type="component" value="Unplaced"/>
</dbReference>
<name>A0A915I237_ROMCU</name>
<evidence type="ECO:0000313" key="1">
    <source>
        <dbReference type="Proteomes" id="UP000887565"/>
    </source>
</evidence>
<accession>A0A915I237</accession>
<dbReference type="WBParaSite" id="nRc.2.0.1.t07890-RA">
    <property type="protein sequence ID" value="nRc.2.0.1.t07890-RA"/>
    <property type="gene ID" value="nRc.2.0.1.g07890"/>
</dbReference>
<reference evidence="2" key="1">
    <citation type="submission" date="2022-11" db="UniProtKB">
        <authorList>
            <consortium name="WormBaseParasite"/>
        </authorList>
    </citation>
    <scope>IDENTIFICATION</scope>
</reference>
<protein>
    <submittedName>
        <fullName evidence="2">Uncharacterized protein</fullName>
    </submittedName>
</protein>
<sequence length="121" mass="14304">MKPLANEQNFQAIRYMFLGIRRRCRQELVCEFRLLCRMNTVAILSMIIGVNFVTDDKRRHFLNIPSKAGEKRRINFSDKRPRGNRGMHLVNKWLNFGLYLCMVSQPEVVNSFVKERPSDKV</sequence>
<evidence type="ECO:0000313" key="2">
    <source>
        <dbReference type="WBParaSite" id="nRc.2.0.1.t07890-RA"/>
    </source>
</evidence>
<proteinExistence type="predicted"/>
<keyword evidence="1" id="KW-1185">Reference proteome</keyword>
<organism evidence="1 2">
    <name type="scientific">Romanomermis culicivorax</name>
    <name type="common">Nematode worm</name>
    <dbReference type="NCBI Taxonomy" id="13658"/>
    <lineage>
        <taxon>Eukaryota</taxon>
        <taxon>Metazoa</taxon>
        <taxon>Ecdysozoa</taxon>
        <taxon>Nematoda</taxon>
        <taxon>Enoplea</taxon>
        <taxon>Dorylaimia</taxon>
        <taxon>Mermithida</taxon>
        <taxon>Mermithoidea</taxon>
        <taxon>Mermithidae</taxon>
        <taxon>Romanomermis</taxon>
    </lineage>
</organism>